<protein>
    <submittedName>
        <fullName evidence="2">Uncharacterized protein</fullName>
    </submittedName>
</protein>
<feature type="region of interest" description="Disordered" evidence="1">
    <location>
        <begin position="58"/>
        <end position="111"/>
    </location>
</feature>
<name>A0A3E0HQT1_9PSEU</name>
<dbReference type="AlphaFoldDB" id="A0A3E0HQT1"/>
<feature type="region of interest" description="Disordered" evidence="1">
    <location>
        <begin position="32"/>
        <end position="51"/>
    </location>
</feature>
<feature type="compositionally biased region" description="Basic and acidic residues" evidence="1">
    <location>
        <begin position="92"/>
        <end position="111"/>
    </location>
</feature>
<evidence type="ECO:0000313" key="3">
    <source>
        <dbReference type="Proteomes" id="UP000256269"/>
    </source>
</evidence>
<comment type="caution">
    <text evidence="2">The sequence shown here is derived from an EMBL/GenBank/DDBJ whole genome shotgun (WGS) entry which is preliminary data.</text>
</comment>
<sequence>MARCTNNLDAAVHISPESKKIPHAAVSAAASRSGASAKTMFGDLPPSSSHTRLRLESAEYRRTSRPTSVDPVKVTTSTPVQPEGAAGRRAGTVHDGEHARRQSRLRCEFRK</sequence>
<reference evidence="2 3" key="1">
    <citation type="submission" date="2018-08" db="EMBL/GenBank/DDBJ databases">
        <title>Genomic Encyclopedia of Archaeal and Bacterial Type Strains, Phase II (KMG-II): from individual species to whole genera.</title>
        <authorList>
            <person name="Goeker M."/>
        </authorList>
    </citation>
    <scope>NUCLEOTIDE SEQUENCE [LARGE SCALE GENOMIC DNA]</scope>
    <source>
        <strain evidence="2 3">DSM 45791</strain>
    </source>
</reference>
<proteinExistence type="predicted"/>
<dbReference type="Proteomes" id="UP000256269">
    <property type="component" value="Unassembled WGS sequence"/>
</dbReference>
<organism evidence="2 3">
    <name type="scientific">Kutzneria buriramensis</name>
    <dbReference type="NCBI Taxonomy" id="1045776"/>
    <lineage>
        <taxon>Bacteria</taxon>
        <taxon>Bacillati</taxon>
        <taxon>Actinomycetota</taxon>
        <taxon>Actinomycetes</taxon>
        <taxon>Pseudonocardiales</taxon>
        <taxon>Pseudonocardiaceae</taxon>
        <taxon>Kutzneria</taxon>
    </lineage>
</organism>
<accession>A0A3E0HQT1</accession>
<evidence type="ECO:0000313" key="2">
    <source>
        <dbReference type="EMBL" id="REH48630.1"/>
    </source>
</evidence>
<gene>
    <name evidence="2" type="ORF">BCF44_105489</name>
</gene>
<keyword evidence="3" id="KW-1185">Reference proteome</keyword>
<dbReference type="EMBL" id="QUNO01000005">
    <property type="protein sequence ID" value="REH48630.1"/>
    <property type="molecule type" value="Genomic_DNA"/>
</dbReference>
<evidence type="ECO:0000256" key="1">
    <source>
        <dbReference type="SAM" id="MobiDB-lite"/>
    </source>
</evidence>